<dbReference type="PANTHER" id="PTHR48022:SF28">
    <property type="entry name" value="MAJOR FACILITATOR SUPERFAMILY (MFS) PROFILE DOMAIN-CONTAINING PROTEIN-RELATED"/>
    <property type="match status" value="1"/>
</dbReference>
<sequence>MSPPGKPFWGLKGTTLSWAISLCSARAFLLFGYDQGIMGSIISTPCFLEAINVKVGDHPDASNADTISTVVAIYDVGCMVGCLVAAIWGSLLGRKRTIAMEMIIMIAGAVLQTASLLCGSDGRWKSRLGYRQWDEYWSSTYLGLPNLGSRTSKSIGRYSIAHRGFRDSHRVPDELWFLPPHGTNCLAIPDWHPFSLPH</sequence>
<dbReference type="VEuPathDB" id="FungiDB:Z518_09121"/>
<dbReference type="GeneID" id="25297192"/>
<feature type="transmembrane region" description="Helical" evidence="5">
    <location>
        <begin position="15"/>
        <end position="33"/>
    </location>
</feature>
<dbReference type="HOGENOM" id="CLU_1378810_0_0_1"/>
<keyword evidence="3 5" id="KW-1133">Transmembrane helix</keyword>
<dbReference type="GO" id="GO:0016020">
    <property type="term" value="C:membrane"/>
    <property type="evidence" value="ECO:0007669"/>
    <property type="project" value="UniProtKB-SubCell"/>
</dbReference>
<dbReference type="RefSeq" id="XP_013268531.1">
    <property type="nucleotide sequence ID" value="XM_013413077.1"/>
</dbReference>
<keyword evidence="2 5" id="KW-0812">Transmembrane</keyword>
<dbReference type="SUPFAM" id="SSF103473">
    <property type="entry name" value="MFS general substrate transporter"/>
    <property type="match status" value="1"/>
</dbReference>
<keyword evidence="7" id="KW-1185">Reference proteome</keyword>
<name>A0A0D2IXU3_9EURO</name>
<dbReference type="Pfam" id="PF00083">
    <property type="entry name" value="Sugar_tr"/>
    <property type="match status" value="1"/>
</dbReference>
<evidence type="ECO:0000313" key="6">
    <source>
        <dbReference type="EMBL" id="KIX01395.1"/>
    </source>
</evidence>
<feature type="transmembrane region" description="Helical" evidence="5">
    <location>
        <begin position="71"/>
        <end position="92"/>
    </location>
</feature>
<dbReference type="InterPro" id="IPR005828">
    <property type="entry name" value="MFS_sugar_transport-like"/>
</dbReference>
<feature type="transmembrane region" description="Helical" evidence="5">
    <location>
        <begin position="98"/>
        <end position="118"/>
    </location>
</feature>
<dbReference type="Proteomes" id="UP000053617">
    <property type="component" value="Unassembled WGS sequence"/>
</dbReference>
<dbReference type="OrthoDB" id="6612291at2759"/>
<gene>
    <name evidence="6" type="ORF">Z518_09121</name>
</gene>
<dbReference type="EMBL" id="KN847481">
    <property type="protein sequence ID" value="KIX01395.1"/>
    <property type="molecule type" value="Genomic_DNA"/>
</dbReference>
<reference evidence="6 7" key="1">
    <citation type="submission" date="2015-01" db="EMBL/GenBank/DDBJ databases">
        <title>The Genome Sequence of Rhinocladiella mackenzie CBS 650.93.</title>
        <authorList>
            <consortium name="The Broad Institute Genomics Platform"/>
            <person name="Cuomo C."/>
            <person name="de Hoog S."/>
            <person name="Gorbushina A."/>
            <person name="Stielow B."/>
            <person name="Teixiera M."/>
            <person name="Abouelleil A."/>
            <person name="Chapman S.B."/>
            <person name="Priest M."/>
            <person name="Young S.K."/>
            <person name="Wortman J."/>
            <person name="Nusbaum C."/>
            <person name="Birren B."/>
        </authorList>
    </citation>
    <scope>NUCLEOTIDE SEQUENCE [LARGE SCALE GENOMIC DNA]</scope>
    <source>
        <strain evidence="6 7">CBS 650.93</strain>
    </source>
</reference>
<evidence type="ECO:0000256" key="2">
    <source>
        <dbReference type="ARBA" id="ARBA00022692"/>
    </source>
</evidence>
<protein>
    <recommendedName>
        <fullName evidence="8">Major facilitator superfamily (MFS) profile domain-containing protein</fullName>
    </recommendedName>
</protein>
<accession>A0A0D2IXU3</accession>
<dbReference type="InterPro" id="IPR050360">
    <property type="entry name" value="MFS_Sugar_Transporters"/>
</dbReference>
<evidence type="ECO:0000256" key="5">
    <source>
        <dbReference type="SAM" id="Phobius"/>
    </source>
</evidence>
<dbReference type="AlphaFoldDB" id="A0A0D2IXU3"/>
<dbReference type="InterPro" id="IPR036259">
    <property type="entry name" value="MFS_trans_sf"/>
</dbReference>
<organism evidence="6 7">
    <name type="scientific">Rhinocladiella mackenziei CBS 650.93</name>
    <dbReference type="NCBI Taxonomy" id="1442369"/>
    <lineage>
        <taxon>Eukaryota</taxon>
        <taxon>Fungi</taxon>
        <taxon>Dikarya</taxon>
        <taxon>Ascomycota</taxon>
        <taxon>Pezizomycotina</taxon>
        <taxon>Eurotiomycetes</taxon>
        <taxon>Chaetothyriomycetidae</taxon>
        <taxon>Chaetothyriales</taxon>
        <taxon>Herpotrichiellaceae</taxon>
        <taxon>Rhinocladiella</taxon>
    </lineage>
</organism>
<dbReference type="Gene3D" id="1.20.1250.20">
    <property type="entry name" value="MFS general substrate transporter like domains"/>
    <property type="match status" value="1"/>
</dbReference>
<dbReference type="PANTHER" id="PTHR48022">
    <property type="entry name" value="PLASTIDIC GLUCOSE TRANSPORTER 4"/>
    <property type="match status" value="1"/>
</dbReference>
<dbReference type="GO" id="GO:0005351">
    <property type="term" value="F:carbohydrate:proton symporter activity"/>
    <property type="evidence" value="ECO:0007669"/>
    <property type="project" value="TreeGrafter"/>
</dbReference>
<evidence type="ECO:0000256" key="3">
    <source>
        <dbReference type="ARBA" id="ARBA00022989"/>
    </source>
</evidence>
<evidence type="ECO:0000313" key="7">
    <source>
        <dbReference type="Proteomes" id="UP000053617"/>
    </source>
</evidence>
<evidence type="ECO:0000256" key="4">
    <source>
        <dbReference type="ARBA" id="ARBA00023136"/>
    </source>
</evidence>
<keyword evidence="4 5" id="KW-0472">Membrane</keyword>
<proteinExistence type="predicted"/>
<evidence type="ECO:0000256" key="1">
    <source>
        <dbReference type="ARBA" id="ARBA00004141"/>
    </source>
</evidence>
<comment type="subcellular location">
    <subcellularLocation>
        <location evidence="1">Membrane</location>
        <topology evidence="1">Multi-pass membrane protein</topology>
    </subcellularLocation>
</comment>
<evidence type="ECO:0008006" key="8">
    <source>
        <dbReference type="Google" id="ProtNLM"/>
    </source>
</evidence>